<dbReference type="GO" id="GO:0120053">
    <property type="term" value="F:ribitol beta-1,4-xylosyltransferase activity"/>
    <property type="evidence" value="ECO:0007669"/>
    <property type="project" value="InterPro"/>
</dbReference>
<feature type="compositionally biased region" description="Polar residues" evidence="1">
    <location>
        <begin position="80"/>
        <end position="90"/>
    </location>
</feature>
<reference evidence="2" key="1">
    <citation type="submission" date="2020-06" db="EMBL/GenBank/DDBJ databases">
        <authorList>
            <consortium name="Plant Systems Biology data submission"/>
        </authorList>
    </citation>
    <scope>NUCLEOTIDE SEQUENCE</scope>
    <source>
        <strain evidence="2">D6</strain>
    </source>
</reference>
<dbReference type="AlphaFoldDB" id="A0A9N8HSM4"/>
<keyword evidence="3" id="KW-1185">Reference proteome</keyword>
<gene>
    <name evidence="2" type="ORF">SEMRO_1744_G294880.1</name>
</gene>
<dbReference type="EMBL" id="CAICTM010001742">
    <property type="protein sequence ID" value="CAB9525893.1"/>
    <property type="molecule type" value="Genomic_DNA"/>
</dbReference>
<feature type="region of interest" description="Disordered" evidence="1">
    <location>
        <begin position="74"/>
        <end position="106"/>
    </location>
</feature>
<sequence length="564" mass="65178">MARNHARKRLRAAAAQSRENPSLLFTAKMALRILAVLLPSLTIMRLAQRGSFEATSTNELMAMIQSTMPQSFELSFPGGANSSASTTNLLRTGDNNDNNNNKPQYKYRKYVELQDEVEKASKKHPMPDGQRQENSWSAFHRATLVERAPWLPRRKKCKETCCVETVAISLDQDDHQLINTRDGIELSDLVLPHGRIQADKMQPDHLYYFARTLDKAMLPCIVPGTIIGIENHNDLTVGFFHEYRPNIKVPYIISTTGSDGDAPNVYEEYIKDPLLIKWYGTNPIYRTHTDFRENVHKFEPLNLGLSFQHPHERNLLPYLKLNHFINPFLDKSKWDLSKNKLDFNKDVFVHFGVRTLPRKDLWKVLCPTFATDKISCNQETEKIKTHDIYKEMSQFRFGVSPPGMGFDCYRTYEMFLLGVIPVVEDQDILSHRLFEGMPVVFVHNLASVTSRQEILDAIESYIASPQFQNATFEEGWGRLFLKHKRQQMLKDANRVREIVEDEQGRKYYQAYRYSVVGASDNSVDEAKLKALRAPWFDDPQPKFEPGEEGWIEDWKDKAVFKNYG</sequence>
<dbReference type="InterPro" id="IPR055286">
    <property type="entry name" value="RXYLT1-like"/>
</dbReference>
<protein>
    <recommendedName>
        <fullName evidence="4">Exostosin GT47 domain-containing protein</fullName>
    </recommendedName>
</protein>
<proteinExistence type="predicted"/>
<dbReference type="PANTHER" id="PTHR15576">
    <property type="entry name" value="RIBITOL-5-PHOSPHATE XYLOSYLTRANSFERASE 1"/>
    <property type="match status" value="1"/>
</dbReference>
<organism evidence="2 3">
    <name type="scientific">Seminavis robusta</name>
    <dbReference type="NCBI Taxonomy" id="568900"/>
    <lineage>
        <taxon>Eukaryota</taxon>
        <taxon>Sar</taxon>
        <taxon>Stramenopiles</taxon>
        <taxon>Ochrophyta</taxon>
        <taxon>Bacillariophyta</taxon>
        <taxon>Bacillariophyceae</taxon>
        <taxon>Bacillariophycidae</taxon>
        <taxon>Naviculales</taxon>
        <taxon>Naviculaceae</taxon>
        <taxon>Seminavis</taxon>
    </lineage>
</organism>
<name>A0A9N8HSM4_9STRA</name>
<accession>A0A9N8HSM4</accession>
<evidence type="ECO:0000256" key="1">
    <source>
        <dbReference type="SAM" id="MobiDB-lite"/>
    </source>
</evidence>
<comment type="caution">
    <text evidence="2">The sequence shown here is derived from an EMBL/GenBank/DDBJ whole genome shotgun (WGS) entry which is preliminary data.</text>
</comment>
<dbReference type="GO" id="GO:0005794">
    <property type="term" value="C:Golgi apparatus"/>
    <property type="evidence" value="ECO:0007669"/>
    <property type="project" value="TreeGrafter"/>
</dbReference>
<dbReference type="PANTHER" id="PTHR15576:SF1">
    <property type="entry name" value="RIBITOL-5-PHOSPHATE XYLOSYLTRANSFERASE 1"/>
    <property type="match status" value="1"/>
</dbReference>
<evidence type="ECO:0008006" key="4">
    <source>
        <dbReference type="Google" id="ProtNLM"/>
    </source>
</evidence>
<evidence type="ECO:0000313" key="2">
    <source>
        <dbReference type="EMBL" id="CAB9525893.1"/>
    </source>
</evidence>
<dbReference type="Proteomes" id="UP001153069">
    <property type="component" value="Unassembled WGS sequence"/>
</dbReference>
<evidence type="ECO:0000313" key="3">
    <source>
        <dbReference type="Proteomes" id="UP001153069"/>
    </source>
</evidence>
<dbReference type="GO" id="GO:0035269">
    <property type="term" value="P:protein O-linked glycosylation via mannose"/>
    <property type="evidence" value="ECO:0007669"/>
    <property type="project" value="InterPro"/>
</dbReference>